<evidence type="ECO:0000313" key="7">
    <source>
        <dbReference type="EMBL" id="KAK0738014.1"/>
    </source>
</evidence>
<evidence type="ECO:0000256" key="5">
    <source>
        <dbReference type="ARBA" id="ARBA00023242"/>
    </source>
</evidence>
<evidence type="ECO:0000256" key="1">
    <source>
        <dbReference type="ARBA" id="ARBA00004604"/>
    </source>
</evidence>
<organism evidence="7 8">
    <name type="scientific">Schizothecium vesticola</name>
    <dbReference type="NCBI Taxonomy" id="314040"/>
    <lineage>
        <taxon>Eukaryota</taxon>
        <taxon>Fungi</taxon>
        <taxon>Dikarya</taxon>
        <taxon>Ascomycota</taxon>
        <taxon>Pezizomycotina</taxon>
        <taxon>Sordariomycetes</taxon>
        <taxon>Sordariomycetidae</taxon>
        <taxon>Sordariales</taxon>
        <taxon>Schizotheciaceae</taxon>
        <taxon>Schizothecium</taxon>
    </lineage>
</organism>
<keyword evidence="3" id="KW-0698">rRNA processing</keyword>
<dbReference type="InterPro" id="IPR013949">
    <property type="entry name" value="Utp6"/>
</dbReference>
<evidence type="ECO:0000259" key="6">
    <source>
        <dbReference type="Pfam" id="PF08640"/>
    </source>
</evidence>
<keyword evidence="8" id="KW-1185">Reference proteome</keyword>
<comment type="caution">
    <text evidence="7">The sequence shown here is derived from an EMBL/GenBank/DDBJ whole genome shotgun (WGS) entry which is preliminary data.</text>
</comment>
<evidence type="ECO:0000256" key="4">
    <source>
        <dbReference type="ARBA" id="ARBA00022737"/>
    </source>
</evidence>
<evidence type="ECO:0000256" key="3">
    <source>
        <dbReference type="ARBA" id="ARBA00022552"/>
    </source>
</evidence>
<dbReference type="PANTHER" id="PTHR23271:SF1">
    <property type="entry name" value="U3 SMALL NUCLEOLAR RNA-ASSOCIATED PROTEIN 6 HOMOLOG"/>
    <property type="match status" value="1"/>
</dbReference>
<evidence type="ECO:0000313" key="8">
    <source>
        <dbReference type="Proteomes" id="UP001172155"/>
    </source>
</evidence>
<keyword evidence="4" id="KW-0677">Repeat</keyword>
<comment type="similarity">
    <text evidence="2">Belongs to the UTP6 family.</text>
</comment>
<name>A0AA40BPG9_9PEZI</name>
<dbReference type="EMBL" id="JAUKUD010000007">
    <property type="protein sequence ID" value="KAK0738014.1"/>
    <property type="molecule type" value="Genomic_DNA"/>
</dbReference>
<dbReference type="Pfam" id="PF08640">
    <property type="entry name" value="U3_assoc_6"/>
    <property type="match status" value="1"/>
</dbReference>
<feature type="domain" description="U3 small nucleolar RNA-associated protein 6 N-terminal" evidence="6">
    <location>
        <begin position="12"/>
        <end position="86"/>
    </location>
</feature>
<sequence>MAGVSDKARFYLERAAPELREFEDKEIFSKDEIRSLVTKRSDHEHTILSPGAKPSDFLAYVAWERSLDRLRTKRCARLRIHQSTSRASHARTFSIFERAVLKHPGSLQLWTAYLDFAAREAKASKRWRRIVTRAIRLHPADAGLWALAGKRAARDGDMERARAHFLRGCRFCTGEPTLWVEYARCEMEWLGRVEAKKAGKGVRRGVAVMDAIQATEGGEQEGDYIEVGGEEDEDSDEDIVLPDPDAGGVKAKVAVFDAEATRKLEQSPALGGAIPMAIFDFARKQPFFGPAAAEEFFNLFAGFTGVSSHAKIVQHVLAAMEEAYSNHPATGSCQVRQPLVGVEVNTAEFPRALRESLGRLRAAMDKTEDKEALAEKMVVWLDTLLRVGGLDEGIRTVLEATKRSMEELSN</sequence>
<reference evidence="7" key="1">
    <citation type="submission" date="2023-06" db="EMBL/GenBank/DDBJ databases">
        <title>Genome-scale phylogeny and comparative genomics of the fungal order Sordariales.</title>
        <authorList>
            <consortium name="Lawrence Berkeley National Laboratory"/>
            <person name="Hensen N."/>
            <person name="Bonometti L."/>
            <person name="Westerberg I."/>
            <person name="Brannstrom I.O."/>
            <person name="Guillou S."/>
            <person name="Cros-Aarteil S."/>
            <person name="Calhoun S."/>
            <person name="Haridas S."/>
            <person name="Kuo A."/>
            <person name="Mondo S."/>
            <person name="Pangilinan J."/>
            <person name="Riley R."/>
            <person name="LaButti K."/>
            <person name="Andreopoulos B."/>
            <person name="Lipzen A."/>
            <person name="Chen C."/>
            <person name="Yanf M."/>
            <person name="Daum C."/>
            <person name="Ng V."/>
            <person name="Clum A."/>
            <person name="Steindorff A."/>
            <person name="Ohm R."/>
            <person name="Martin F."/>
            <person name="Silar P."/>
            <person name="Natvig D."/>
            <person name="Lalanne C."/>
            <person name="Gautier V."/>
            <person name="Ament-velasquez S.L."/>
            <person name="Kruys A."/>
            <person name="Hutchinson M.I."/>
            <person name="Powell A.J."/>
            <person name="Barry K."/>
            <person name="Miller A.N."/>
            <person name="Grigoriev I.V."/>
            <person name="Debuchy R."/>
            <person name="Gladieux P."/>
            <person name="Thoren M.H."/>
            <person name="Johannesson H."/>
        </authorList>
    </citation>
    <scope>NUCLEOTIDE SEQUENCE</scope>
    <source>
        <strain evidence="7">SMH3187-1</strain>
    </source>
</reference>
<dbReference type="SMART" id="SM00386">
    <property type="entry name" value="HAT"/>
    <property type="match status" value="2"/>
</dbReference>
<dbReference type="Gene3D" id="1.25.40.10">
    <property type="entry name" value="Tetratricopeptide repeat domain"/>
    <property type="match status" value="1"/>
</dbReference>
<accession>A0AA40BPG9</accession>
<comment type="subcellular location">
    <subcellularLocation>
        <location evidence="1">Nucleus</location>
        <location evidence="1">Nucleolus</location>
    </subcellularLocation>
</comment>
<dbReference type="SUPFAM" id="SSF48452">
    <property type="entry name" value="TPR-like"/>
    <property type="match status" value="1"/>
</dbReference>
<evidence type="ECO:0000256" key="2">
    <source>
        <dbReference type="ARBA" id="ARBA00010734"/>
    </source>
</evidence>
<protein>
    <submittedName>
        <fullName evidence="7">U3 small nucleolar RNA-associated protein 6-domain-containing protein</fullName>
    </submittedName>
</protein>
<dbReference type="GO" id="GO:0030515">
    <property type="term" value="F:snoRNA binding"/>
    <property type="evidence" value="ECO:0007669"/>
    <property type="project" value="InterPro"/>
</dbReference>
<gene>
    <name evidence="7" type="ORF">B0T18DRAFT_375506</name>
</gene>
<dbReference type="PANTHER" id="PTHR23271">
    <property type="entry name" value="HEPATOCELLULAR CARCINOMA-ASSOCIATED ANTIGEN 66"/>
    <property type="match status" value="1"/>
</dbReference>
<dbReference type="GO" id="GO:0000462">
    <property type="term" value="P:maturation of SSU-rRNA from tricistronic rRNA transcript (SSU-rRNA, 5.8S rRNA, LSU-rRNA)"/>
    <property type="evidence" value="ECO:0007669"/>
    <property type="project" value="InterPro"/>
</dbReference>
<dbReference type="InterPro" id="IPR003107">
    <property type="entry name" value="HAT"/>
</dbReference>
<dbReference type="AlphaFoldDB" id="A0AA40BPG9"/>
<keyword evidence="5" id="KW-0539">Nucleus</keyword>
<proteinExistence type="inferred from homology"/>
<dbReference type="InterPro" id="IPR055347">
    <property type="entry name" value="UTP6_N"/>
</dbReference>
<dbReference type="GO" id="GO:0032040">
    <property type="term" value="C:small-subunit processome"/>
    <property type="evidence" value="ECO:0007669"/>
    <property type="project" value="TreeGrafter"/>
</dbReference>
<dbReference type="Proteomes" id="UP001172155">
    <property type="component" value="Unassembled WGS sequence"/>
</dbReference>
<dbReference type="InterPro" id="IPR011990">
    <property type="entry name" value="TPR-like_helical_dom_sf"/>
</dbReference>
<dbReference type="GO" id="GO:0034388">
    <property type="term" value="C:Pwp2p-containing subcomplex of 90S preribosome"/>
    <property type="evidence" value="ECO:0007669"/>
    <property type="project" value="TreeGrafter"/>
</dbReference>